<dbReference type="PANTHER" id="PTHR11986">
    <property type="entry name" value="AMINOTRANSFERASE CLASS III"/>
    <property type="match status" value="1"/>
</dbReference>
<keyword evidence="8" id="KW-1185">Reference proteome</keyword>
<evidence type="ECO:0000256" key="4">
    <source>
        <dbReference type="ARBA" id="ARBA00022898"/>
    </source>
</evidence>
<feature type="compositionally biased region" description="Low complexity" evidence="6">
    <location>
        <begin position="1"/>
        <end position="17"/>
    </location>
</feature>
<dbReference type="InterPro" id="IPR050103">
    <property type="entry name" value="Class-III_PLP-dep_AT"/>
</dbReference>
<evidence type="ECO:0000313" key="7">
    <source>
        <dbReference type="EMBL" id="MBB6172406.1"/>
    </source>
</evidence>
<dbReference type="InterPro" id="IPR015422">
    <property type="entry name" value="PyrdxlP-dep_Trfase_small"/>
</dbReference>
<dbReference type="InterPro" id="IPR015424">
    <property type="entry name" value="PyrdxlP-dep_Trfase"/>
</dbReference>
<name>A0A7W9YJM1_9ACTN</name>
<dbReference type="RefSeq" id="WP_184075706.1">
    <property type="nucleotide sequence ID" value="NZ_JACHDS010000001.1"/>
</dbReference>
<evidence type="ECO:0000256" key="5">
    <source>
        <dbReference type="RuleBase" id="RU003560"/>
    </source>
</evidence>
<dbReference type="Pfam" id="PF00202">
    <property type="entry name" value="Aminotran_3"/>
    <property type="match status" value="1"/>
</dbReference>
<dbReference type="EMBL" id="JACHDS010000001">
    <property type="protein sequence ID" value="MBB6172406.1"/>
    <property type="molecule type" value="Genomic_DNA"/>
</dbReference>
<gene>
    <name evidence="7" type="ORF">HNR23_002466</name>
</gene>
<evidence type="ECO:0000313" key="8">
    <source>
        <dbReference type="Proteomes" id="UP000546642"/>
    </source>
</evidence>
<dbReference type="GO" id="GO:0042802">
    <property type="term" value="F:identical protein binding"/>
    <property type="evidence" value="ECO:0007669"/>
    <property type="project" value="TreeGrafter"/>
</dbReference>
<dbReference type="InterPro" id="IPR005814">
    <property type="entry name" value="Aminotrans_3"/>
</dbReference>
<keyword evidence="3 7" id="KW-0808">Transferase</keyword>
<dbReference type="GO" id="GO:0008483">
    <property type="term" value="F:transaminase activity"/>
    <property type="evidence" value="ECO:0007669"/>
    <property type="project" value="UniProtKB-KW"/>
</dbReference>
<keyword evidence="2 7" id="KW-0032">Aminotransferase</keyword>
<evidence type="ECO:0000256" key="3">
    <source>
        <dbReference type="ARBA" id="ARBA00022679"/>
    </source>
</evidence>
<dbReference type="Gene3D" id="3.90.1150.10">
    <property type="entry name" value="Aspartate Aminotransferase, domain 1"/>
    <property type="match status" value="1"/>
</dbReference>
<dbReference type="Proteomes" id="UP000546642">
    <property type="component" value="Unassembled WGS sequence"/>
</dbReference>
<dbReference type="InterPro" id="IPR015421">
    <property type="entry name" value="PyrdxlP-dep_Trfase_major"/>
</dbReference>
<sequence>MSAERLPLPSRRSLRSSQQTSAARKGKGPALAGAAGARLLDATAADDTAIFGYGWGRQVIDHLSADLLLPQLPEGWASTATCKLAATLAAFMGCETGMLAESGAAARQAALAMASHGAQARRLVPGTVLHIRGFDGLHARLRVTTAQGDIRATTTVSASGTPEEWIVTIEKMVHRSPDHISALCLQPPVSRTLPTEFLMDVRNICDDLGLAWVWDESQIGLGRTGRVYCLHHAANARIRPDFLVLGDSLAAGYTPIGAIVTRYSPDRRTSTYIPQLPSPLAASIAVYTVYSLIHHGTLDAIDAWGASLSDRLREGLENTGNAVRQLGLGVVVELQGAGRRYADSPAAAVVHRASNTGLRLSATSDLSSLLLTPPFNCRADEYGLIAARTVQAIRGSSPQL</sequence>
<comment type="similarity">
    <text evidence="5">Belongs to the class-III pyridoxal-phosphate-dependent aminotransferase family.</text>
</comment>
<dbReference type="SUPFAM" id="SSF53383">
    <property type="entry name" value="PLP-dependent transferases"/>
    <property type="match status" value="1"/>
</dbReference>
<dbReference type="AlphaFoldDB" id="A0A7W9YJM1"/>
<comment type="cofactor">
    <cofactor evidence="1">
        <name>pyridoxal 5'-phosphate</name>
        <dbReference type="ChEBI" id="CHEBI:597326"/>
    </cofactor>
</comment>
<feature type="region of interest" description="Disordered" evidence="6">
    <location>
        <begin position="1"/>
        <end position="29"/>
    </location>
</feature>
<accession>A0A7W9YJM1</accession>
<comment type="caution">
    <text evidence="7">The sequence shown here is derived from an EMBL/GenBank/DDBJ whole genome shotgun (WGS) entry which is preliminary data.</text>
</comment>
<evidence type="ECO:0000256" key="2">
    <source>
        <dbReference type="ARBA" id="ARBA00022576"/>
    </source>
</evidence>
<organism evidence="7 8">
    <name type="scientific">Nocardiopsis mwathae</name>
    <dbReference type="NCBI Taxonomy" id="1472723"/>
    <lineage>
        <taxon>Bacteria</taxon>
        <taxon>Bacillati</taxon>
        <taxon>Actinomycetota</taxon>
        <taxon>Actinomycetes</taxon>
        <taxon>Streptosporangiales</taxon>
        <taxon>Nocardiopsidaceae</taxon>
        <taxon>Nocardiopsis</taxon>
    </lineage>
</organism>
<evidence type="ECO:0000256" key="1">
    <source>
        <dbReference type="ARBA" id="ARBA00001933"/>
    </source>
</evidence>
<proteinExistence type="inferred from homology"/>
<protein>
    <submittedName>
        <fullName evidence="7">Adenosylmethionine-8-amino-7-oxononanoate aminotransferase</fullName>
    </submittedName>
</protein>
<dbReference type="GO" id="GO:0030170">
    <property type="term" value="F:pyridoxal phosphate binding"/>
    <property type="evidence" value="ECO:0007669"/>
    <property type="project" value="InterPro"/>
</dbReference>
<dbReference type="PANTHER" id="PTHR11986:SF79">
    <property type="entry name" value="ACETYLORNITHINE AMINOTRANSFERASE, MITOCHONDRIAL"/>
    <property type="match status" value="1"/>
</dbReference>
<dbReference type="Gene3D" id="3.40.640.10">
    <property type="entry name" value="Type I PLP-dependent aspartate aminotransferase-like (Major domain)"/>
    <property type="match status" value="1"/>
</dbReference>
<keyword evidence="4 5" id="KW-0663">Pyridoxal phosphate</keyword>
<evidence type="ECO:0000256" key="6">
    <source>
        <dbReference type="SAM" id="MobiDB-lite"/>
    </source>
</evidence>
<reference evidence="7 8" key="1">
    <citation type="submission" date="2020-08" db="EMBL/GenBank/DDBJ databases">
        <title>Sequencing the genomes of 1000 actinobacteria strains.</title>
        <authorList>
            <person name="Klenk H.-P."/>
        </authorList>
    </citation>
    <scope>NUCLEOTIDE SEQUENCE [LARGE SCALE GENOMIC DNA]</scope>
    <source>
        <strain evidence="7 8">DSM 46659</strain>
    </source>
</reference>